<accession>K8PE18</accession>
<dbReference type="RefSeq" id="WP_002712621.1">
    <property type="nucleotide sequence ID" value="NZ_KB375281.1"/>
</dbReference>
<dbReference type="PATRIC" id="fig|883079.3.peg.1780"/>
<sequence>MSVQCNTYVLIGTSFPYDTFSEDDMYEKLEPFMDNPFKGIHHHNGICILSDGMNGEYFIVGRVLAKSANHDGLVAPLVVRMTDAERSEVKYDIKHALGSLVTLPDFDVTPIVVSHYR</sequence>
<dbReference type="HOGENOM" id="CLU_2079737_0_0_5"/>
<name>K8PE18_9BRAD</name>
<gene>
    <name evidence="1" type="ORF">HMPREF9696_01755</name>
</gene>
<evidence type="ECO:0000313" key="2">
    <source>
        <dbReference type="Proteomes" id="UP000001095"/>
    </source>
</evidence>
<dbReference type="OrthoDB" id="8480502at2"/>
<dbReference type="Proteomes" id="UP000001095">
    <property type="component" value="Unassembled WGS sequence"/>
</dbReference>
<evidence type="ECO:0000313" key="1">
    <source>
        <dbReference type="EMBL" id="EKS37805.1"/>
    </source>
</evidence>
<proteinExistence type="predicted"/>
<comment type="caution">
    <text evidence="1">The sequence shown here is derived from an EMBL/GenBank/DDBJ whole genome shotgun (WGS) entry which is preliminary data.</text>
</comment>
<reference evidence="1 2" key="1">
    <citation type="submission" date="2012-04" db="EMBL/GenBank/DDBJ databases">
        <title>The Genome Sequence of Afipia clevelandensis ATCC 49720.</title>
        <authorList>
            <consortium name="The Broad Institute Genome Sequencing Platform"/>
            <person name="Earl A."/>
            <person name="Ward D."/>
            <person name="Feldgarden M."/>
            <person name="Gevers D."/>
            <person name="Huys G."/>
            <person name="Walker B."/>
            <person name="Young S.K."/>
            <person name="Zeng Q."/>
            <person name="Gargeya S."/>
            <person name="Fitzgerald M."/>
            <person name="Haas B."/>
            <person name="Abouelleil A."/>
            <person name="Alvarado L."/>
            <person name="Arachchi H.M."/>
            <person name="Berlin A."/>
            <person name="Chapman S.B."/>
            <person name="Goldberg J."/>
            <person name="Griggs A."/>
            <person name="Gujja S."/>
            <person name="Hansen M."/>
            <person name="Howarth C."/>
            <person name="Imamovic A."/>
            <person name="Larimer J."/>
            <person name="McCowen C."/>
            <person name="Montmayeur A."/>
            <person name="Murphy C."/>
            <person name="Neiman D."/>
            <person name="Pearson M."/>
            <person name="Priest M."/>
            <person name="Roberts A."/>
            <person name="Saif S."/>
            <person name="Shea T."/>
            <person name="Sisk P."/>
            <person name="Sykes S."/>
            <person name="Wortman J."/>
            <person name="Nusbaum C."/>
            <person name="Birren B."/>
        </authorList>
    </citation>
    <scope>NUCLEOTIDE SEQUENCE [LARGE SCALE GENOMIC DNA]</scope>
    <source>
        <strain evidence="1 2">ATCC 49720</strain>
    </source>
</reference>
<dbReference type="AlphaFoldDB" id="K8PE18"/>
<dbReference type="EMBL" id="AGWY01000007">
    <property type="protein sequence ID" value="EKS37805.1"/>
    <property type="molecule type" value="Genomic_DNA"/>
</dbReference>
<keyword evidence="2" id="KW-1185">Reference proteome</keyword>
<organism evidence="1 2">
    <name type="scientific">Afipia clevelandensis ATCC 49720</name>
    <dbReference type="NCBI Taxonomy" id="883079"/>
    <lineage>
        <taxon>Bacteria</taxon>
        <taxon>Pseudomonadati</taxon>
        <taxon>Pseudomonadota</taxon>
        <taxon>Alphaproteobacteria</taxon>
        <taxon>Hyphomicrobiales</taxon>
        <taxon>Nitrobacteraceae</taxon>
        <taxon>Afipia</taxon>
    </lineage>
</organism>
<protein>
    <submittedName>
        <fullName evidence="1">Uncharacterized protein</fullName>
    </submittedName>
</protein>